<keyword evidence="2" id="KW-1185">Reference proteome</keyword>
<evidence type="ECO:0000313" key="2">
    <source>
        <dbReference type="Proteomes" id="UP001597368"/>
    </source>
</evidence>
<proteinExistence type="predicted"/>
<comment type="caution">
    <text evidence="1">The sequence shown here is derived from an EMBL/GenBank/DDBJ whole genome shotgun (WGS) entry which is preliminary data.</text>
</comment>
<dbReference type="RefSeq" id="WP_379568221.1">
    <property type="nucleotide sequence ID" value="NZ_JBHUFV010000003.1"/>
</dbReference>
<organism evidence="1 2">
    <name type="scientific">Nonomuraea mangrovi</name>
    <dbReference type="NCBI Taxonomy" id="2316207"/>
    <lineage>
        <taxon>Bacteria</taxon>
        <taxon>Bacillati</taxon>
        <taxon>Actinomycetota</taxon>
        <taxon>Actinomycetes</taxon>
        <taxon>Streptosporangiales</taxon>
        <taxon>Streptosporangiaceae</taxon>
        <taxon>Nonomuraea</taxon>
    </lineage>
</organism>
<name>A0ABW4SNE8_9ACTN</name>
<evidence type="ECO:0000313" key="1">
    <source>
        <dbReference type="EMBL" id="MFD1930116.1"/>
    </source>
</evidence>
<dbReference type="Proteomes" id="UP001597368">
    <property type="component" value="Unassembled WGS sequence"/>
</dbReference>
<sequence>MRAEVRAEELTALINSRPGKLLKLFTAIGFAVTAVCVRLRSRSRSALGAYQAGQTDWRPRVG</sequence>
<gene>
    <name evidence="1" type="ORF">ACFSKW_01360</name>
</gene>
<reference evidence="2" key="1">
    <citation type="journal article" date="2019" name="Int. J. Syst. Evol. Microbiol.">
        <title>The Global Catalogue of Microorganisms (GCM) 10K type strain sequencing project: providing services to taxonomists for standard genome sequencing and annotation.</title>
        <authorList>
            <consortium name="The Broad Institute Genomics Platform"/>
            <consortium name="The Broad Institute Genome Sequencing Center for Infectious Disease"/>
            <person name="Wu L."/>
            <person name="Ma J."/>
        </authorList>
    </citation>
    <scope>NUCLEOTIDE SEQUENCE [LARGE SCALE GENOMIC DNA]</scope>
    <source>
        <strain evidence="2">ICMP 6774ER</strain>
    </source>
</reference>
<dbReference type="EMBL" id="JBHUFV010000003">
    <property type="protein sequence ID" value="MFD1930116.1"/>
    <property type="molecule type" value="Genomic_DNA"/>
</dbReference>
<protein>
    <submittedName>
        <fullName evidence="1">Uncharacterized protein</fullName>
    </submittedName>
</protein>
<accession>A0ABW4SNE8</accession>